<feature type="coiled-coil region" evidence="4">
    <location>
        <begin position="91"/>
        <end position="129"/>
    </location>
</feature>
<protein>
    <recommendedName>
        <fullName evidence="6">Kinesin motor domain-containing protein</fullName>
    </recommendedName>
</protein>
<comment type="caution">
    <text evidence="7">The sequence shown here is derived from an EMBL/GenBank/DDBJ whole genome shotgun (WGS) entry which is preliminary data.</text>
</comment>
<feature type="region of interest" description="Disordered" evidence="5">
    <location>
        <begin position="195"/>
        <end position="214"/>
    </location>
</feature>
<keyword evidence="2" id="KW-0505">Motor protein</keyword>
<dbReference type="OrthoDB" id="3176171at2759"/>
<dbReference type="InterPro" id="IPR027417">
    <property type="entry name" value="P-loop_NTPase"/>
</dbReference>
<evidence type="ECO:0000256" key="2">
    <source>
        <dbReference type="ARBA" id="ARBA00023175"/>
    </source>
</evidence>
<dbReference type="SUPFAM" id="SSF52540">
    <property type="entry name" value="P-loop containing nucleoside triphosphate hydrolases"/>
    <property type="match status" value="1"/>
</dbReference>
<dbReference type="InterPro" id="IPR027640">
    <property type="entry name" value="Kinesin-like_fam"/>
</dbReference>
<dbReference type="Pfam" id="PF00225">
    <property type="entry name" value="Kinesin"/>
    <property type="match status" value="1"/>
</dbReference>
<dbReference type="GO" id="GO:0005874">
    <property type="term" value="C:microtubule"/>
    <property type="evidence" value="ECO:0007669"/>
    <property type="project" value="UniProtKB-KW"/>
</dbReference>
<evidence type="ECO:0000256" key="3">
    <source>
        <dbReference type="PROSITE-ProRule" id="PRU00283"/>
    </source>
</evidence>
<dbReference type="PANTHER" id="PTHR47972:SF23">
    <property type="entry name" value="KINESIN MOTOR DOMAIN-CONTAINING PROTEIN"/>
    <property type="match status" value="1"/>
</dbReference>
<gene>
    <name evidence="7" type="ORF">NCGR_LOCUS8678</name>
</gene>
<evidence type="ECO:0000313" key="7">
    <source>
        <dbReference type="EMBL" id="CAD6212959.1"/>
    </source>
</evidence>
<evidence type="ECO:0000313" key="8">
    <source>
        <dbReference type="Proteomes" id="UP000604825"/>
    </source>
</evidence>
<evidence type="ECO:0000256" key="1">
    <source>
        <dbReference type="ARBA" id="ARBA00022701"/>
    </source>
</evidence>
<dbReference type="InterPro" id="IPR036961">
    <property type="entry name" value="Kinesin_motor_dom_sf"/>
</dbReference>
<dbReference type="AlphaFoldDB" id="A0A811MPI6"/>
<keyword evidence="4" id="KW-0175">Coiled coil</keyword>
<dbReference type="GO" id="GO:0005524">
    <property type="term" value="F:ATP binding"/>
    <property type="evidence" value="ECO:0007669"/>
    <property type="project" value="InterPro"/>
</dbReference>
<evidence type="ECO:0000259" key="6">
    <source>
        <dbReference type="PROSITE" id="PS50067"/>
    </source>
</evidence>
<dbReference type="Gene3D" id="3.40.850.10">
    <property type="entry name" value="Kinesin motor domain"/>
    <property type="match status" value="1"/>
</dbReference>
<comment type="caution">
    <text evidence="3">Lacks conserved residue(s) required for the propagation of feature annotation.</text>
</comment>
<dbReference type="Proteomes" id="UP000604825">
    <property type="component" value="Unassembled WGS sequence"/>
</dbReference>
<sequence length="251" mass="28391">MANSTSRRSHCLIRIALTSFDAPERKRARNILWMIDLGGSERLVKTKATGKRLKEGKAINLSLSALGDVMSKECGSTQSLLQKSNVLILYIQEVKARKEHLLMELEQEISDLGQECEGIIRKIKKLKKTIEHFKGPQPSVETNFDISHPSSEELKIDMSKNIRNSKNQRDVSSRLPRFMKPTASSQHRIGLNKHIPVSNKTKPPVPPKRRPSSVYAESVRLPVNAVTWQSERSSECSISMTSDMNWAKVQF</sequence>
<keyword evidence="8" id="KW-1185">Reference proteome</keyword>
<feature type="domain" description="Kinesin motor" evidence="6">
    <location>
        <begin position="1"/>
        <end position="72"/>
    </location>
</feature>
<evidence type="ECO:0000256" key="4">
    <source>
        <dbReference type="SAM" id="Coils"/>
    </source>
</evidence>
<dbReference type="GO" id="GO:0003777">
    <property type="term" value="F:microtubule motor activity"/>
    <property type="evidence" value="ECO:0007669"/>
    <property type="project" value="InterPro"/>
</dbReference>
<dbReference type="PANTHER" id="PTHR47972">
    <property type="entry name" value="KINESIN-LIKE PROTEIN KLP-3"/>
    <property type="match status" value="1"/>
</dbReference>
<keyword evidence="1" id="KW-0493">Microtubule</keyword>
<dbReference type="InterPro" id="IPR001752">
    <property type="entry name" value="Kinesin_motor_dom"/>
</dbReference>
<dbReference type="GO" id="GO:0008017">
    <property type="term" value="F:microtubule binding"/>
    <property type="evidence" value="ECO:0007669"/>
    <property type="project" value="InterPro"/>
</dbReference>
<name>A0A811MPI6_9POAL</name>
<evidence type="ECO:0000256" key="5">
    <source>
        <dbReference type="SAM" id="MobiDB-lite"/>
    </source>
</evidence>
<reference evidence="7" key="1">
    <citation type="submission" date="2020-10" db="EMBL/GenBank/DDBJ databases">
        <authorList>
            <person name="Han B."/>
            <person name="Lu T."/>
            <person name="Zhao Q."/>
            <person name="Huang X."/>
            <person name="Zhao Y."/>
        </authorList>
    </citation>
    <scope>NUCLEOTIDE SEQUENCE</scope>
</reference>
<proteinExistence type="inferred from homology"/>
<organism evidence="7 8">
    <name type="scientific">Miscanthus lutarioriparius</name>
    <dbReference type="NCBI Taxonomy" id="422564"/>
    <lineage>
        <taxon>Eukaryota</taxon>
        <taxon>Viridiplantae</taxon>
        <taxon>Streptophyta</taxon>
        <taxon>Embryophyta</taxon>
        <taxon>Tracheophyta</taxon>
        <taxon>Spermatophyta</taxon>
        <taxon>Magnoliopsida</taxon>
        <taxon>Liliopsida</taxon>
        <taxon>Poales</taxon>
        <taxon>Poaceae</taxon>
        <taxon>PACMAD clade</taxon>
        <taxon>Panicoideae</taxon>
        <taxon>Andropogonodae</taxon>
        <taxon>Andropogoneae</taxon>
        <taxon>Saccharinae</taxon>
        <taxon>Miscanthus</taxon>
    </lineage>
</organism>
<comment type="similarity">
    <text evidence="3">Belongs to the TRAFAC class myosin-kinesin ATPase superfamily. Kinesin family.</text>
</comment>
<accession>A0A811MPI6</accession>
<dbReference type="GO" id="GO:0007018">
    <property type="term" value="P:microtubule-based movement"/>
    <property type="evidence" value="ECO:0007669"/>
    <property type="project" value="InterPro"/>
</dbReference>
<dbReference type="PROSITE" id="PS50067">
    <property type="entry name" value="KINESIN_MOTOR_2"/>
    <property type="match status" value="1"/>
</dbReference>
<dbReference type="EMBL" id="CAJGYO010000002">
    <property type="protein sequence ID" value="CAD6212959.1"/>
    <property type="molecule type" value="Genomic_DNA"/>
</dbReference>